<dbReference type="InterPro" id="IPR052107">
    <property type="entry name" value="HEAT6"/>
</dbReference>
<feature type="region of interest" description="Disordered" evidence="2">
    <location>
        <begin position="810"/>
        <end position="840"/>
    </location>
</feature>
<dbReference type="PANTHER" id="PTHR13366">
    <property type="entry name" value="MALARIA ANTIGEN-RELATED"/>
    <property type="match status" value="1"/>
</dbReference>
<dbReference type="InterPro" id="IPR016024">
    <property type="entry name" value="ARM-type_fold"/>
</dbReference>
<accession>A0AAV2SYV8</accession>
<feature type="domain" description="DUF4042" evidence="3">
    <location>
        <begin position="571"/>
        <end position="715"/>
    </location>
</feature>
<dbReference type="Gene3D" id="1.25.10.10">
    <property type="entry name" value="Leucine-rich Repeat Variant"/>
    <property type="match status" value="1"/>
</dbReference>
<dbReference type="InterPro" id="IPR025283">
    <property type="entry name" value="DUF4042"/>
</dbReference>
<evidence type="ECO:0000259" key="3">
    <source>
        <dbReference type="Pfam" id="PF13251"/>
    </source>
</evidence>
<feature type="compositionally biased region" description="Low complexity" evidence="2">
    <location>
        <begin position="431"/>
        <end position="440"/>
    </location>
</feature>
<feature type="region of interest" description="Disordered" evidence="2">
    <location>
        <begin position="468"/>
        <end position="487"/>
    </location>
</feature>
<dbReference type="Proteomes" id="UP001497525">
    <property type="component" value="Unassembled WGS sequence"/>
</dbReference>
<dbReference type="Pfam" id="PF13251">
    <property type="entry name" value="DUF4042"/>
    <property type="match status" value="1"/>
</dbReference>
<protein>
    <recommendedName>
        <fullName evidence="1">HEAT repeat-containing protein 6</fullName>
    </recommendedName>
</protein>
<organism evidence="4 5">
    <name type="scientific">Calicophoron daubneyi</name>
    <name type="common">Rumen fluke</name>
    <name type="synonym">Paramphistomum daubneyi</name>
    <dbReference type="NCBI Taxonomy" id="300641"/>
    <lineage>
        <taxon>Eukaryota</taxon>
        <taxon>Metazoa</taxon>
        <taxon>Spiralia</taxon>
        <taxon>Lophotrochozoa</taxon>
        <taxon>Platyhelminthes</taxon>
        <taxon>Trematoda</taxon>
        <taxon>Digenea</taxon>
        <taxon>Plagiorchiida</taxon>
        <taxon>Pronocephalata</taxon>
        <taxon>Paramphistomoidea</taxon>
        <taxon>Paramphistomidae</taxon>
        <taxon>Calicophoron</taxon>
    </lineage>
</organism>
<dbReference type="SUPFAM" id="SSF48371">
    <property type="entry name" value="ARM repeat"/>
    <property type="match status" value="3"/>
</dbReference>
<dbReference type="EMBL" id="CAXLJL010000001">
    <property type="protein sequence ID" value="CAL5129405.1"/>
    <property type="molecule type" value="Genomic_DNA"/>
</dbReference>
<name>A0AAV2SYV8_CALDB</name>
<comment type="caution">
    <text evidence="4">The sequence shown here is derived from an EMBL/GenBank/DDBJ whole genome shotgun (WGS) entry which is preliminary data.</text>
</comment>
<feature type="region of interest" description="Disordered" evidence="2">
    <location>
        <begin position="343"/>
        <end position="373"/>
    </location>
</feature>
<evidence type="ECO:0000256" key="1">
    <source>
        <dbReference type="ARBA" id="ARBA00015263"/>
    </source>
</evidence>
<feature type="compositionally biased region" description="Low complexity" evidence="2">
    <location>
        <begin position="357"/>
        <end position="368"/>
    </location>
</feature>
<evidence type="ECO:0000256" key="2">
    <source>
        <dbReference type="SAM" id="MobiDB-lite"/>
    </source>
</evidence>
<evidence type="ECO:0000313" key="4">
    <source>
        <dbReference type="EMBL" id="CAL5129405.1"/>
    </source>
</evidence>
<proteinExistence type="predicted"/>
<feature type="compositionally biased region" description="Polar residues" evidence="2">
    <location>
        <begin position="407"/>
        <end position="417"/>
    </location>
</feature>
<gene>
    <name evidence="4" type="ORF">CDAUBV1_LOCUS332</name>
</gene>
<dbReference type="InterPro" id="IPR011989">
    <property type="entry name" value="ARM-like"/>
</dbReference>
<dbReference type="PANTHER" id="PTHR13366:SF0">
    <property type="entry name" value="HEAT REPEAT-CONTAINING PROTEIN 6"/>
    <property type="match status" value="1"/>
</dbReference>
<sequence>MLKSIIGRLELYKNSSFNFNDIHKAIEELMVSCKNQKLSSVKPKASGSGDLCRSNLESQVLSSSFGSVDWEDYAILYNWVEHVVKFIAKNPDYSSVRTPALLEEISELCGMLREHHKLPPLDDPVQSNQPQINHCRKALNRLVRSLTNLLAVPPMQCPCGTHDERVNLANSLSNVIGSFLLGNLPLLESDLLGDLSERLLDELKYRRDSMTAIDRSYHIYLTLSHLTFVRPVWEKTDGTASGPSGKSAHSDFLADPGLYEAFFNAFIDCLRGCDADSSKNLEPSVSDHEVLVRKTVMACFNGIAQLLNRRVPRPRHDLILLSVRVIWNHVVSLNRHFLLNRKPPRLPESSEYRPRSDLSPGSSSPGSDSNEDISASQMWLSVSSSSGQTTNLDSCNSFHVYPKLTTGDINGPQSHSGTPEFRSSSSDDDNNPPVISSSVSSATQDIAAGLLMTSCSSPHLMCYSYNHQRRGSGKPTQKPHLFSGGSVRCNRSSSSRTTVADGAKHTSTFGSQLKLYALSVFCLRRLMDGCRSQSMSDLWSVLISGDPMLSANPQYDRLPLSSHSLEHSTAATQITGRQPDLLTLLFKTSDVRIRQMLIEILIGLLCSGNKRFAIAEDLTPHSASFVPYSVRLAVELRQLHRRLLLALVSEKSIGLQALLLKALNTLVFITPYQRLRPGLLTSLLPALKQLLNLPGLSSRMVDLRAGCLSLLSNIVGKVPGPLLEVCQILSPTPEVVDCVAGAGNSTSKESGERGNLWPSHLCRSINRTVLPPDGWSNTLDQNAFTPCWLVQVCLRLIHPNVSSFAWDSKNSPDRSALYGDPDSSLNLDHPGLERPPDEVSGFHPPSVRVQALTTLRSMVPNYVGFLKPSLPLIKKTLLFCLQDTTETKLLWSPALKFLTVFLPYLMNQNAVKKDNQYSNDDADSSGLSWWRDFLPTVVHILQNAKESSDRVCCCRVVALIDDNVLRSLLQKNESMIWDVIEALKFRCSDDDETVRARAIRALGSMVVLRPLHSKLDLVCYLIHMARMAWISAQNLTIGLDIAWSLANALEVLVVYKENLKVMDGCLTQWRDVVKQVRLLGLDWTSLVETCCDLSAAQPTQPMSRSLTDLEHSHQEARTENVKGPDAHRCENGARALGYLLRLLSPGLLTKQETIKLLINSMCDAMITEKASSAEKIRWNANLAVGHLFRNIDLWEQLSRSAHAERLAGSDPLFSRETAILFRKIIEKLCHAFKGDKYFKTRVHAANSLIGLYLINPDYADHGPLAVINQTSMDNRGDLGRPVEMDILEAALHVLGHVDIIGEAEKDQTKAEHHQFSTQQHPGPVVHLSETQYRKQCVYAAATLVFRSIASLINPLHTNPKPQWPSALDTQLSSWTNPMVTAQLVYLLGRSLEEEENVLDECNRVPINSVRIFANKLDRYPPKTLIISHALELNDDTPPNKRLEESTDVFQTEFLFLRAAVDAISPNEFNSSGFLSHLYELCQAAEIDTMRHQDLSDEKPVIKLELDPNNHPAAADNTSVFRRIYD</sequence>
<reference evidence="4" key="1">
    <citation type="submission" date="2024-06" db="EMBL/GenBank/DDBJ databases">
        <authorList>
            <person name="Liu X."/>
            <person name="Lenzi L."/>
            <person name="Haldenby T S."/>
            <person name="Uol C."/>
        </authorList>
    </citation>
    <scope>NUCLEOTIDE SEQUENCE</scope>
</reference>
<feature type="region of interest" description="Disordered" evidence="2">
    <location>
        <begin position="406"/>
        <end position="440"/>
    </location>
</feature>
<evidence type="ECO:0000313" key="5">
    <source>
        <dbReference type="Proteomes" id="UP001497525"/>
    </source>
</evidence>